<gene>
    <name evidence="1" type="ORF">HU230_33630</name>
</gene>
<comment type="caution">
    <text evidence="1">The sequence shown here is derived from an EMBL/GenBank/DDBJ whole genome shotgun (WGS) entry which is preliminary data.</text>
</comment>
<organism evidence="1">
    <name type="scientific">Bradyrhizobium quebecense</name>
    <dbReference type="NCBI Taxonomy" id="2748629"/>
    <lineage>
        <taxon>Bacteria</taxon>
        <taxon>Pseudomonadati</taxon>
        <taxon>Pseudomonadota</taxon>
        <taxon>Alphaproteobacteria</taxon>
        <taxon>Hyphomicrobiales</taxon>
        <taxon>Nitrobacteraceae</taxon>
        <taxon>Bradyrhizobium</taxon>
    </lineage>
</organism>
<dbReference type="EMBL" id="JABWSX010000001">
    <property type="protein sequence ID" value="NVL10508.1"/>
    <property type="molecule type" value="Genomic_DNA"/>
</dbReference>
<reference evidence="1" key="1">
    <citation type="submission" date="2020-06" db="EMBL/GenBank/DDBJ databases">
        <title>Whole Genome Sequence of Bradyrhizobium sp. Strain 66S1MB.</title>
        <authorList>
            <person name="Bromfield E."/>
            <person name="Cloutier S."/>
        </authorList>
    </citation>
    <scope>NUCLEOTIDE SEQUENCE</scope>
    <source>
        <strain evidence="1">66S1MB</strain>
    </source>
</reference>
<dbReference type="RefSeq" id="WP_176533642.1">
    <property type="nucleotide sequence ID" value="NZ_CP088022.1"/>
</dbReference>
<accession>A0A973WSW3</accession>
<proteinExistence type="predicted"/>
<dbReference type="AlphaFoldDB" id="A0A973WSW3"/>
<name>A0A973WSW3_9BRAD</name>
<evidence type="ECO:0000313" key="1">
    <source>
        <dbReference type="EMBL" id="NVL10508.1"/>
    </source>
</evidence>
<protein>
    <submittedName>
        <fullName evidence="1">Uncharacterized protein</fullName>
    </submittedName>
</protein>
<sequence length="278" mass="30071">MTDITSLIPGVGSQLADFSIGFAKLSTIAGREHVHPARSGALVSVGSIHGILTAAHVLEELPDSGEVGLIRFIREPKIQAQTIDMSLTERLTIRGSGEAADGPDIGFLRLASTQVATLNATTNIFFNLSRRQDSVLENRHPSTEYFEGISGIIAEWTINRGGAEAGFRHLLGFRGLFGVGCVAGVHDHDGYDLVSFETDRNENQNAPTDYGGWSGGALWRVYITQGTDGQPTVIERRIFGVAFHQSALVEGKRTITCHGPKSVYKNLLAEIARKWPST</sequence>